<evidence type="ECO:0000313" key="8">
    <source>
        <dbReference type="EMBL" id="TCP69238.1"/>
    </source>
</evidence>
<dbReference type="Proteomes" id="UP000294746">
    <property type="component" value="Unassembled WGS sequence"/>
</dbReference>
<dbReference type="GO" id="GO:0005886">
    <property type="term" value="C:plasma membrane"/>
    <property type="evidence" value="ECO:0007669"/>
    <property type="project" value="UniProtKB-SubCell"/>
</dbReference>
<feature type="transmembrane region" description="Helical" evidence="6">
    <location>
        <begin position="101"/>
        <end position="122"/>
    </location>
</feature>
<evidence type="ECO:0000256" key="2">
    <source>
        <dbReference type="ARBA" id="ARBA00022475"/>
    </source>
</evidence>
<feature type="transmembrane region" description="Helical" evidence="6">
    <location>
        <begin position="78"/>
        <end position="95"/>
    </location>
</feature>
<reference evidence="8 9" key="1">
    <citation type="submission" date="2019-03" db="EMBL/GenBank/DDBJ databases">
        <title>Genomic Encyclopedia of Type Strains, Phase IV (KMG-IV): sequencing the most valuable type-strain genomes for metagenomic binning, comparative biology and taxonomic classification.</title>
        <authorList>
            <person name="Goeker M."/>
        </authorList>
    </citation>
    <scope>NUCLEOTIDE SEQUENCE [LARGE SCALE GENOMIC DNA]</scope>
    <source>
        <strain evidence="8 9">DSM 46831</strain>
    </source>
</reference>
<dbReference type="Pfam" id="PF00482">
    <property type="entry name" value="T2SSF"/>
    <property type="match status" value="1"/>
</dbReference>
<keyword evidence="3 6" id="KW-0812">Transmembrane</keyword>
<protein>
    <submittedName>
        <fullName evidence="8">Tight adherence protein B</fullName>
    </submittedName>
</protein>
<dbReference type="PANTHER" id="PTHR35007">
    <property type="entry name" value="INTEGRAL MEMBRANE PROTEIN-RELATED"/>
    <property type="match status" value="1"/>
</dbReference>
<dbReference type="AlphaFoldDB" id="A0A4R2RZW8"/>
<comment type="caution">
    <text evidence="8">The sequence shown here is derived from an EMBL/GenBank/DDBJ whole genome shotgun (WGS) entry which is preliminary data.</text>
</comment>
<dbReference type="InterPro" id="IPR018076">
    <property type="entry name" value="T2SS_GspF_dom"/>
</dbReference>
<evidence type="ECO:0000256" key="4">
    <source>
        <dbReference type="ARBA" id="ARBA00022989"/>
    </source>
</evidence>
<proteinExistence type="predicted"/>
<keyword evidence="5 6" id="KW-0472">Membrane</keyword>
<evidence type="ECO:0000313" key="9">
    <source>
        <dbReference type="Proteomes" id="UP000294746"/>
    </source>
</evidence>
<keyword evidence="4 6" id="KW-1133">Transmembrane helix</keyword>
<evidence type="ECO:0000256" key="3">
    <source>
        <dbReference type="ARBA" id="ARBA00022692"/>
    </source>
</evidence>
<evidence type="ECO:0000256" key="5">
    <source>
        <dbReference type="ARBA" id="ARBA00023136"/>
    </source>
</evidence>
<dbReference type="Gene3D" id="1.20.81.30">
    <property type="entry name" value="Type II secretion system (T2SS), domain F"/>
    <property type="match status" value="1"/>
</dbReference>
<dbReference type="PANTHER" id="PTHR35007:SF1">
    <property type="entry name" value="PILUS ASSEMBLY PROTEIN"/>
    <property type="match status" value="1"/>
</dbReference>
<dbReference type="InterPro" id="IPR042094">
    <property type="entry name" value="T2SS_GspF_sf"/>
</dbReference>
<evidence type="ECO:0000259" key="7">
    <source>
        <dbReference type="Pfam" id="PF00482"/>
    </source>
</evidence>
<evidence type="ECO:0000256" key="6">
    <source>
        <dbReference type="SAM" id="Phobius"/>
    </source>
</evidence>
<feature type="transmembrane region" description="Helical" evidence="6">
    <location>
        <begin position="275"/>
        <end position="299"/>
    </location>
</feature>
<gene>
    <name evidence="8" type="ORF">EDD57_11135</name>
</gene>
<sequence length="307" mass="34606">MGAGLVFGGSVFCFVIAIYFWLRARQSKKETNQQIEKYMDAIVEERWSDRLVDRLDRQSWAVQLQPSLERASISLRPGEYGALLVVAGAVVMFLINRMFGLPLYISLLLATSLVPVASKFFLNSRRRIYIKRMDDQLGEVCRLLSSAARAGMSIHQGLELVVKEISNPMQKELGVVVREIQLGRDLEVSLYELLRKADSKDLRVFVNALVIQRRAGGNLSQALNEMARTMEERKIINKTVDATIAQSRMTAYMLPFVSMAAILMISQLMGDFKQFATSIFGILSILVFAVMQIIGFILIKKISDIKV</sequence>
<keyword evidence="2" id="KW-1003">Cell membrane</keyword>
<comment type="subcellular location">
    <subcellularLocation>
        <location evidence="1">Cell membrane</location>
        <topology evidence="1">Multi-pass membrane protein</topology>
    </subcellularLocation>
</comment>
<name>A0A4R2RZW8_9BACL</name>
<feature type="transmembrane region" description="Helical" evidence="6">
    <location>
        <begin position="6"/>
        <end position="22"/>
    </location>
</feature>
<keyword evidence="9" id="KW-1185">Reference proteome</keyword>
<dbReference type="EMBL" id="SLXV01000011">
    <property type="protein sequence ID" value="TCP69238.1"/>
    <property type="molecule type" value="Genomic_DNA"/>
</dbReference>
<dbReference type="RefSeq" id="WP_131848439.1">
    <property type="nucleotide sequence ID" value="NZ_SLXV01000011.1"/>
</dbReference>
<dbReference type="OrthoDB" id="9803381at2"/>
<organism evidence="8 9">
    <name type="scientific">Baia soyae</name>
    <dbReference type="NCBI Taxonomy" id="1544746"/>
    <lineage>
        <taxon>Bacteria</taxon>
        <taxon>Bacillati</taxon>
        <taxon>Bacillota</taxon>
        <taxon>Bacilli</taxon>
        <taxon>Bacillales</taxon>
        <taxon>Thermoactinomycetaceae</taxon>
        <taxon>Baia</taxon>
    </lineage>
</organism>
<feature type="transmembrane region" description="Helical" evidence="6">
    <location>
        <begin position="251"/>
        <end position="269"/>
    </location>
</feature>
<feature type="domain" description="Type II secretion system protein GspF" evidence="7">
    <location>
        <begin position="141"/>
        <end position="265"/>
    </location>
</feature>
<accession>A0A4R2RZW8</accession>
<evidence type="ECO:0000256" key="1">
    <source>
        <dbReference type="ARBA" id="ARBA00004651"/>
    </source>
</evidence>